<gene>
    <name evidence="2" type="ORF">C8N24_0112</name>
</gene>
<name>A0A660L5D2_9ACTN</name>
<accession>A0A660L5D2</accession>
<dbReference type="EMBL" id="RBIL01000001">
    <property type="protein sequence ID" value="RKQ90312.1"/>
    <property type="molecule type" value="Genomic_DNA"/>
</dbReference>
<dbReference type="Proteomes" id="UP000278962">
    <property type="component" value="Unassembled WGS sequence"/>
</dbReference>
<keyword evidence="3" id="KW-1185">Reference proteome</keyword>
<evidence type="ECO:0008006" key="4">
    <source>
        <dbReference type="Google" id="ProtNLM"/>
    </source>
</evidence>
<sequence>MKRVVVATLATLALAAPAHGASLPLDGPSGSTNDATPTFTWEGAGATCAVDGADATPCISPVTLERLADGPHSFEVVVGEERAARTFRVDTVAPSLAVDGVNFTAEDGAVTTCAVGDTPAAPCESPWSPSLPNGSHALHVTATDAAGNTTTRTRMVQVSVADPETTITAGPTGTTEDAQPLFAFAGGASYACTLDGVAVDCGSSYRTPALAAGEHTLTVAARDTAGNVDPTPAQRTFTVVACQTGVTLGAVEIAAKCLHDDGTGALVTSGAIKLNGITLNPQREVRITPETRRIRIAGVQLKLGTIVLFQGNLDFTVPADATFRLATIDLTNHTRTDEKGDSEAALDLPGSDDSNVAGFPLKGLATLDLDNGRTVLDANIELPEVFTDAEGNGLTGHLKLSADNETGVHLDEAKVTAPLAFIGKLELHDLFVSFTDKGTGPVSSTCNTETPGLRWEGGASAIVVPVPGNLRLEDVGVGFADGALSHAEATWKPSGDGASLGGGVKVQKLSVSLCTGPPLVLAGRAALTALPGADGKPRLTIPEAGLKFTAGDPWTIRAEAPLATLNLGTPMEFRDLYVAVNSAGGVDFGGGVNFAIDLKGNVGVGDLDAAVKVDASLKGFFEGSKFNADLKATGCFGGTLTIGAPIPFSDICPQVDGVISSTGLAVCGSLAVGGKNLGRIGAGLKWGGPLEFMGSTCDVGRWRVEKTAGAAAIGDRSVHIPAERGVLVAVRGTHTAPDVKLGDLITTSGDVTRAADALAFTNRATKTTYIALSKPKGGRYTVTGDGIADVRVAPLLAPAKVRGSLAHGVLRYRADQPVKLIERGRGVNRVLGTVSGKGLMRFTPASGRGGVRRIEAVVERNGERRTLATFKAKGRAKPAKPRAVRVAKNLIRWSGSSKRYGIRVSVSDGRDLFFLTRGRTLRVPGIDRRSVSVRVVGLRADNTHGPAGTARSPKR</sequence>
<dbReference type="OrthoDB" id="5145222at2"/>
<proteinExistence type="predicted"/>
<dbReference type="AlphaFoldDB" id="A0A660L5D2"/>
<protein>
    <recommendedName>
        <fullName evidence="4">Ig-like domain-containing protein</fullName>
    </recommendedName>
</protein>
<dbReference type="GO" id="GO:0005975">
    <property type="term" value="P:carbohydrate metabolic process"/>
    <property type="evidence" value="ECO:0007669"/>
    <property type="project" value="UniProtKB-ARBA"/>
</dbReference>
<evidence type="ECO:0000313" key="2">
    <source>
        <dbReference type="EMBL" id="RKQ90312.1"/>
    </source>
</evidence>
<dbReference type="Gene3D" id="2.60.40.10">
    <property type="entry name" value="Immunoglobulins"/>
    <property type="match status" value="1"/>
</dbReference>
<keyword evidence="1" id="KW-0732">Signal</keyword>
<dbReference type="InterPro" id="IPR013783">
    <property type="entry name" value="Ig-like_fold"/>
</dbReference>
<comment type="caution">
    <text evidence="2">The sequence shown here is derived from an EMBL/GenBank/DDBJ whole genome shotgun (WGS) entry which is preliminary data.</text>
</comment>
<evidence type="ECO:0000256" key="1">
    <source>
        <dbReference type="SAM" id="SignalP"/>
    </source>
</evidence>
<evidence type="ECO:0000313" key="3">
    <source>
        <dbReference type="Proteomes" id="UP000278962"/>
    </source>
</evidence>
<dbReference type="RefSeq" id="WP_121246755.1">
    <property type="nucleotide sequence ID" value="NZ_RBIL01000001.1"/>
</dbReference>
<organism evidence="2 3">
    <name type="scientific">Solirubrobacter pauli</name>
    <dbReference type="NCBI Taxonomy" id="166793"/>
    <lineage>
        <taxon>Bacteria</taxon>
        <taxon>Bacillati</taxon>
        <taxon>Actinomycetota</taxon>
        <taxon>Thermoleophilia</taxon>
        <taxon>Solirubrobacterales</taxon>
        <taxon>Solirubrobacteraceae</taxon>
        <taxon>Solirubrobacter</taxon>
    </lineage>
</organism>
<feature type="chain" id="PRO_5024887651" description="Ig-like domain-containing protein" evidence="1">
    <location>
        <begin position="21"/>
        <end position="955"/>
    </location>
</feature>
<feature type="signal peptide" evidence="1">
    <location>
        <begin position="1"/>
        <end position="20"/>
    </location>
</feature>
<reference evidence="2 3" key="1">
    <citation type="submission" date="2018-10" db="EMBL/GenBank/DDBJ databases">
        <title>Genomic Encyclopedia of Archaeal and Bacterial Type Strains, Phase II (KMG-II): from individual species to whole genera.</title>
        <authorList>
            <person name="Goeker M."/>
        </authorList>
    </citation>
    <scope>NUCLEOTIDE SEQUENCE [LARGE SCALE GENOMIC DNA]</scope>
    <source>
        <strain evidence="2 3">DSM 14954</strain>
    </source>
</reference>